<evidence type="ECO:0000313" key="3">
    <source>
        <dbReference type="Proteomes" id="UP000499080"/>
    </source>
</evidence>
<organism evidence="2 3">
    <name type="scientific">Araneus ventricosus</name>
    <name type="common">Orbweaver spider</name>
    <name type="synonym">Epeira ventricosa</name>
    <dbReference type="NCBI Taxonomy" id="182803"/>
    <lineage>
        <taxon>Eukaryota</taxon>
        <taxon>Metazoa</taxon>
        <taxon>Ecdysozoa</taxon>
        <taxon>Arthropoda</taxon>
        <taxon>Chelicerata</taxon>
        <taxon>Arachnida</taxon>
        <taxon>Araneae</taxon>
        <taxon>Araneomorphae</taxon>
        <taxon>Entelegynae</taxon>
        <taxon>Araneoidea</taxon>
        <taxon>Araneidae</taxon>
        <taxon>Araneus</taxon>
    </lineage>
</organism>
<keyword evidence="3" id="KW-1185">Reference proteome</keyword>
<reference evidence="2 3" key="1">
    <citation type="journal article" date="2019" name="Sci. Rep.">
        <title>Orb-weaving spider Araneus ventricosus genome elucidates the spidroin gene catalogue.</title>
        <authorList>
            <person name="Kono N."/>
            <person name="Nakamura H."/>
            <person name="Ohtoshi R."/>
            <person name="Moran D.A.P."/>
            <person name="Shinohara A."/>
            <person name="Yoshida Y."/>
            <person name="Fujiwara M."/>
            <person name="Mori M."/>
            <person name="Tomita M."/>
            <person name="Arakawa K."/>
        </authorList>
    </citation>
    <scope>NUCLEOTIDE SEQUENCE [LARGE SCALE GENOMIC DNA]</scope>
</reference>
<accession>A0A4Y2GRZ5</accession>
<gene>
    <name evidence="2" type="ORF">AVEN_140591_1</name>
</gene>
<feature type="region of interest" description="Disordered" evidence="1">
    <location>
        <begin position="98"/>
        <end position="125"/>
    </location>
</feature>
<proteinExistence type="predicted"/>
<comment type="caution">
    <text evidence="2">The sequence shown here is derived from an EMBL/GenBank/DDBJ whole genome shotgun (WGS) entry which is preliminary data.</text>
</comment>
<dbReference type="Proteomes" id="UP000499080">
    <property type="component" value="Unassembled WGS sequence"/>
</dbReference>
<evidence type="ECO:0000313" key="2">
    <source>
        <dbReference type="EMBL" id="GBM56520.1"/>
    </source>
</evidence>
<feature type="compositionally biased region" description="Basic and acidic residues" evidence="1">
    <location>
        <begin position="111"/>
        <end position="125"/>
    </location>
</feature>
<dbReference type="OrthoDB" id="10492049at2759"/>
<feature type="compositionally biased region" description="Polar residues" evidence="1">
    <location>
        <begin position="101"/>
        <end position="110"/>
    </location>
</feature>
<name>A0A4Y2GRZ5_ARAVE</name>
<evidence type="ECO:0000256" key="1">
    <source>
        <dbReference type="SAM" id="MobiDB-lite"/>
    </source>
</evidence>
<protein>
    <submittedName>
        <fullName evidence="2">Uncharacterized protein</fullName>
    </submittedName>
</protein>
<sequence>MCLNSSGLPGSYCSCGSEQPAMKMQAFASFSLHCSFDSPGLLSYPTEFLDEEFRPRALSQIPVASRNSFSKASVLPRHAVSFNEGTLQRPYSAGLKVAQDSIPQTRNRNQSVEKLDDKSESVTRF</sequence>
<dbReference type="EMBL" id="BGPR01001550">
    <property type="protein sequence ID" value="GBM56520.1"/>
    <property type="molecule type" value="Genomic_DNA"/>
</dbReference>
<dbReference type="AlphaFoldDB" id="A0A4Y2GRZ5"/>